<evidence type="ECO:0000256" key="4">
    <source>
        <dbReference type="ARBA" id="ARBA00022692"/>
    </source>
</evidence>
<evidence type="ECO:0000313" key="9">
    <source>
        <dbReference type="EMBL" id="MBE1874368.1"/>
    </source>
</evidence>
<keyword evidence="3 9" id="KW-0808">Transferase</keyword>
<feature type="transmembrane region" description="Helical" evidence="7">
    <location>
        <begin position="89"/>
        <end position="109"/>
    </location>
</feature>
<evidence type="ECO:0000256" key="1">
    <source>
        <dbReference type="ARBA" id="ARBA00004141"/>
    </source>
</evidence>
<keyword evidence="5 7" id="KW-1133">Transmembrane helix</keyword>
<evidence type="ECO:0000256" key="3">
    <source>
        <dbReference type="ARBA" id="ARBA00022679"/>
    </source>
</evidence>
<dbReference type="InterPro" id="IPR017475">
    <property type="entry name" value="EPS_sugar_tfrase"/>
</dbReference>
<evidence type="ECO:0000256" key="5">
    <source>
        <dbReference type="ARBA" id="ARBA00022989"/>
    </source>
</evidence>
<proteinExistence type="inferred from homology"/>
<keyword evidence="10" id="KW-1185">Reference proteome</keyword>
<keyword evidence="6 7" id="KW-0472">Membrane</keyword>
<feature type="transmembrane region" description="Helical" evidence="7">
    <location>
        <begin position="290"/>
        <end position="313"/>
    </location>
</feature>
<feature type="transmembrane region" description="Helical" evidence="7">
    <location>
        <begin position="49"/>
        <end position="68"/>
    </location>
</feature>
<dbReference type="EMBL" id="JADAQT010000019">
    <property type="protein sequence ID" value="MBE1874368.1"/>
    <property type="molecule type" value="Genomic_DNA"/>
</dbReference>
<feature type="transmembrane region" description="Helical" evidence="7">
    <location>
        <begin position="115"/>
        <end position="134"/>
    </location>
</feature>
<evidence type="ECO:0000313" key="10">
    <source>
        <dbReference type="Proteomes" id="UP000625527"/>
    </source>
</evidence>
<feature type="transmembrane region" description="Helical" evidence="7">
    <location>
        <begin position="21"/>
        <end position="43"/>
    </location>
</feature>
<dbReference type="NCBIfam" id="TIGR03025">
    <property type="entry name" value="EPS_sugtrans"/>
    <property type="match status" value="1"/>
</dbReference>
<keyword evidence="4 7" id="KW-0812">Transmembrane</keyword>
<comment type="subcellular location">
    <subcellularLocation>
        <location evidence="1">Membrane</location>
        <topology evidence="1">Multi-pass membrane protein</topology>
    </subcellularLocation>
</comment>
<evidence type="ECO:0000256" key="2">
    <source>
        <dbReference type="ARBA" id="ARBA00006464"/>
    </source>
</evidence>
<gene>
    <name evidence="9" type="ORF">IHE71_01405</name>
</gene>
<sequence length="478" mass="51702">MPAADGIRSVPLRWQSRHRGLVRMTDALVVAGAAVAACAVQLVRPAGDVDPVAVPVLLAAVVAWLLALTSSKAYDWHLFGGGMSEYRRVLGATWKTFSVVAIVAWLAMLPGVRDVVFVAFPLGVAGLLATRFAWRRRILRLREQRADCMTDVVAVGHRVQISRLAATMADAPDHGFRVVGACVPAGEAEAGELIDGVPVLGHPDQAGEAAERVGAGAVVVSSSHEITADVVRRLGWALEERGIDLMLTTELADVALPRISVSPVPGMSLLHVDLPRFSGPKYVVKQVMDASLALVLTVLAAPLIGILALAVAVTSHGPPFYVSERVGRGGRIFSMVKLRTMRTDADRLLPALSAEDDGAGLLFKMRDDPRVTAIGRVLRRYSLDELPQLFNVLAGHMSLVGPRPPLPHEAAEYEERMRRRLLVKPGMTGLWQVRGRSDLSWDETVRCDVYYAENWTPQLDLLILADTVRAVISAKGAY</sequence>
<dbReference type="Proteomes" id="UP000625527">
    <property type="component" value="Unassembled WGS sequence"/>
</dbReference>
<comment type="similarity">
    <text evidence="2">Belongs to the bacterial sugar transferase family.</text>
</comment>
<dbReference type="InterPro" id="IPR003362">
    <property type="entry name" value="Bact_transf"/>
</dbReference>
<protein>
    <submittedName>
        <fullName evidence="9">Sugar transferase</fullName>
    </submittedName>
</protein>
<organism evidence="9 10">
    <name type="scientific">Myceligenerans pegani</name>
    <dbReference type="NCBI Taxonomy" id="2776917"/>
    <lineage>
        <taxon>Bacteria</taxon>
        <taxon>Bacillati</taxon>
        <taxon>Actinomycetota</taxon>
        <taxon>Actinomycetes</taxon>
        <taxon>Micrococcales</taxon>
        <taxon>Promicromonosporaceae</taxon>
        <taxon>Myceligenerans</taxon>
    </lineage>
</organism>
<dbReference type="PANTHER" id="PTHR30576">
    <property type="entry name" value="COLANIC BIOSYNTHESIS UDP-GLUCOSE LIPID CARRIER TRANSFERASE"/>
    <property type="match status" value="1"/>
</dbReference>
<reference evidence="9 10" key="1">
    <citation type="submission" date="2020-10" db="EMBL/GenBank/DDBJ databases">
        <title>Myceligenerans pegani sp. nov., an endophytic actinomycete isolated from Peganum harmala L. in Xinjiang, China.</title>
        <authorList>
            <person name="Xin L."/>
        </authorList>
    </citation>
    <scope>NUCLEOTIDE SEQUENCE [LARGE SCALE GENOMIC DNA]</scope>
    <source>
        <strain evidence="9 10">TRM65318</strain>
    </source>
</reference>
<name>A0ABR9MSK9_9MICO</name>
<dbReference type="PANTHER" id="PTHR30576:SF10">
    <property type="entry name" value="SLL5057 PROTEIN"/>
    <property type="match status" value="1"/>
</dbReference>
<feature type="domain" description="Bacterial sugar transferase" evidence="8">
    <location>
        <begin position="285"/>
        <end position="472"/>
    </location>
</feature>
<accession>A0ABR9MSK9</accession>
<evidence type="ECO:0000256" key="7">
    <source>
        <dbReference type="SAM" id="Phobius"/>
    </source>
</evidence>
<evidence type="ECO:0000256" key="6">
    <source>
        <dbReference type="ARBA" id="ARBA00023136"/>
    </source>
</evidence>
<dbReference type="Pfam" id="PF02397">
    <property type="entry name" value="Bac_transf"/>
    <property type="match status" value="1"/>
</dbReference>
<evidence type="ECO:0000259" key="8">
    <source>
        <dbReference type="Pfam" id="PF02397"/>
    </source>
</evidence>
<dbReference type="GO" id="GO:0016740">
    <property type="term" value="F:transferase activity"/>
    <property type="evidence" value="ECO:0007669"/>
    <property type="project" value="UniProtKB-KW"/>
</dbReference>
<comment type="caution">
    <text evidence="9">The sequence shown here is derived from an EMBL/GenBank/DDBJ whole genome shotgun (WGS) entry which is preliminary data.</text>
</comment>